<comment type="caution">
    <text evidence="9">The sequence shown here is derived from an EMBL/GenBank/DDBJ whole genome shotgun (WGS) entry which is preliminary data.</text>
</comment>
<keyword evidence="2" id="KW-0808">Transferase</keyword>
<dbReference type="EMBL" id="JAAWVQ010007663">
    <property type="protein sequence ID" value="MBN3271062.1"/>
    <property type="molecule type" value="Genomic_DNA"/>
</dbReference>
<keyword evidence="8" id="KW-0546">Nucleotide metabolism</keyword>
<reference evidence="9" key="1">
    <citation type="journal article" date="2021" name="Cell">
        <title>Tracing the genetic footprints of vertebrate landing in non-teleost ray-finned fishes.</title>
        <authorList>
            <person name="Bi X."/>
            <person name="Wang K."/>
            <person name="Yang L."/>
            <person name="Pan H."/>
            <person name="Jiang H."/>
            <person name="Wei Q."/>
            <person name="Fang M."/>
            <person name="Yu H."/>
            <person name="Zhu C."/>
            <person name="Cai Y."/>
            <person name="He Y."/>
            <person name="Gan X."/>
            <person name="Zeng H."/>
            <person name="Yu D."/>
            <person name="Zhu Y."/>
            <person name="Jiang H."/>
            <person name="Qiu Q."/>
            <person name="Yang H."/>
            <person name="Zhang Y.E."/>
            <person name="Wang W."/>
            <person name="Zhu M."/>
            <person name="He S."/>
            <person name="Zhang G."/>
        </authorList>
    </citation>
    <scope>NUCLEOTIDE SEQUENCE</scope>
    <source>
        <strain evidence="9">Pddl_001</strain>
    </source>
</reference>
<gene>
    <name evidence="9" type="primary">Nme6</name>
    <name evidence="9" type="ORF">GTO93_0009931</name>
</gene>
<protein>
    <submittedName>
        <fullName evidence="9">NDK6 kinase</fullName>
    </submittedName>
</protein>
<keyword evidence="10" id="KW-1185">Reference proteome</keyword>
<name>A0ABS2XA62_POLSP</name>
<feature type="non-terminal residue" evidence="9">
    <location>
        <position position="1"/>
    </location>
</feature>
<dbReference type="Proteomes" id="UP001166093">
    <property type="component" value="Unassembled WGS sequence"/>
</dbReference>
<keyword evidence="4" id="KW-0547">Nucleotide-binding</keyword>
<dbReference type="PROSITE" id="PS51257">
    <property type="entry name" value="PROKAR_LIPOPROTEIN"/>
    <property type="match status" value="1"/>
</dbReference>
<keyword evidence="5 9" id="KW-0418">Kinase</keyword>
<evidence type="ECO:0000256" key="2">
    <source>
        <dbReference type="ARBA" id="ARBA00022679"/>
    </source>
</evidence>
<keyword evidence="3" id="KW-0479">Metal-binding</keyword>
<evidence type="ECO:0000313" key="10">
    <source>
        <dbReference type="Proteomes" id="UP001166093"/>
    </source>
</evidence>
<dbReference type="PANTHER" id="PTHR46956:SF1">
    <property type="entry name" value="NUCLEOSIDE DIPHOSPHATE KINASE 6"/>
    <property type="match status" value="1"/>
</dbReference>
<keyword evidence="6" id="KW-0067">ATP-binding</keyword>
<comment type="cofactor">
    <cofactor evidence="1">
        <name>Mg(2+)</name>
        <dbReference type="ChEBI" id="CHEBI:18420"/>
    </cofactor>
</comment>
<accession>A0ABS2XA62</accession>
<organism evidence="9 10">
    <name type="scientific">Polyodon spathula</name>
    <name type="common">North American paddlefish</name>
    <name type="synonym">Squalus spathula</name>
    <dbReference type="NCBI Taxonomy" id="7913"/>
    <lineage>
        <taxon>Eukaryota</taxon>
        <taxon>Metazoa</taxon>
        <taxon>Chordata</taxon>
        <taxon>Craniata</taxon>
        <taxon>Vertebrata</taxon>
        <taxon>Euteleostomi</taxon>
        <taxon>Actinopterygii</taxon>
        <taxon>Chondrostei</taxon>
        <taxon>Acipenseriformes</taxon>
        <taxon>Polyodontidae</taxon>
        <taxon>Polyodon</taxon>
    </lineage>
</organism>
<evidence type="ECO:0000256" key="4">
    <source>
        <dbReference type="ARBA" id="ARBA00022741"/>
    </source>
</evidence>
<evidence type="ECO:0000256" key="7">
    <source>
        <dbReference type="ARBA" id="ARBA00022842"/>
    </source>
</evidence>
<evidence type="ECO:0000256" key="1">
    <source>
        <dbReference type="ARBA" id="ARBA00001946"/>
    </source>
</evidence>
<evidence type="ECO:0000256" key="8">
    <source>
        <dbReference type="ARBA" id="ARBA00023080"/>
    </source>
</evidence>
<dbReference type="GO" id="GO:0016301">
    <property type="term" value="F:kinase activity"/>
    <property type="evidence" value="ECO:0007669"/>
    <property type="project" value="UniProtKB-KW"/>
</dbReference>
<dbReference type="PANTHER" id="PTHR46956">
    <property type="entry name" value="NUCLEOSIDE DIPHOSPHATE KINASE 6"/>
    <property type="match status" value="1"/>
</dbReference>
<evidence type="ECO:0000256" key="5">
    <source>
        <dbReference type="ARBA" id="ARBA00022777"/>
    </source>
</evidence>
<evidence type="ECO:0000256" key="6">
    <source>
        <dbReference type="ARBA" id="ARBA00022840"/>
    </source>
</evidence>
<evidence type="ECO:0000256" key="3">
    <source>
        <dbReference type="ARBA" id="ARBA00022723"/>
    </source>
</evidence>
<keyword evidence="7" id="KW-0460">Magnesium</keyword>
<feature type="non-terminal residue" evidence="9">
    <location>
        <position position="106"/>
    </location>
</feature>
<dbReference type="InterPro" id="IPR037994">
    <property type="entry name" value="NDPk6"/>
</dbReference>
<evidence type="ECO:0000313" key="9">
    <source>
        <dbReference type="EMBL" id="MBN3271062.1"/>
    </source>
</evidence>
<proteinExistence type="predicted"/>
<sequence>MRAYILARKNAIGHWGALVHVLAVQSCCSSLEIPHRISEGKGRKIIRDLTAHPAGQEHDSAESATKEIFYFFPDVKQWLEKEEPLFKTGDIVYDEKKQVHTLKESL</sequence>